<dbReference type="InterPro" id="IPR050498">
    <property type="entry name" value="Ycf3"/>
</dbReference>
<sequence>MNKRKNLSTLIILIILLIASFGGLGYYVYKERLNKNNQEIMLNEVKNSIMDRNYKKAYSITKILKDKYPQNTDVAMLENTLSELANNNPFESKDLQRDTANQILDKIQGKQQSIPINNENSEIAFNNRYIKDTTKIENYADRKDDTGIENEDILEFNQNTVPENLRKNINKIAKQQESTPNNGKSIGNKKNIFNLKKLKENLNKELNQTKTTQFNTTEQVIKTHEQNEDKLIKKNTNDSRENKTKQIDKVIEIYPSPKPKTKKEAPNTKDAHKNQIIEKIERPYSYVIKKILYEILDNINTGNPSLAKERLNELIKKGLSYKFNKVNDLIDKLQTQEAANLLIRLIKQDIEPNSISSISIEKAPFKKELLKQKQPKEKKIPTKDHLTDNQIKMKEKPKTHANHLSQTSIDLQSLKMLASTNEEQKNFKKAETIYEKIANITNEAEDHYKVGIIKFKLKKYEESIKAFNKTISLNPKHKKAYTNKGTSLILLHKPKQAIEAFKKAITIDQNYDTAYYKKGIAEEQNNDKQNAFLSFKKAYEITKNPHYALKTGIIANYIGDFKNSEKYLDKASTSIKEKNDIMFYNLAIAKFENDNLNESLININKALDINPEKSEYLYLKASIYLTKENYNEAILLYNDVILKNPENITAHINLARAYEKSGNESKAIEILEKISNKNHLLALNNLGILYKNQGKYQKAIEIFQKAEALSSLEAKYNLATALIAIKDNKKAMEKLKEYIKINPNNPEALHALGIIEYNDNGNDKILKEVINKFPNYKQNKTIIKIIGK</sequence>
<keyword evidence="4" id="KW-1133">Transmembrane helix</keyword>
<dbReference type="SMART" id="SM00028">
    <property type="entry name" value="TPR"/>
    <property type="match status" value="8"/>
</dbReference>
<accession>A0ABM8DKK3</accession>
<dbReference type="InterPro" id="IPR019734">
    <property type="entry name" value="TPR_rpt"/>
</dbReference>
<evidence type="ECO:0000256" key="3">
    <source>
        <dbReference type="PROSITE-ProRule" id="PRU00339"/>
    </source>
</evidence>
<dbReference type="Pfam" id="PF14559">
    <property type="entry name" value="TPR_19"/>
    <property type="match status" value="1"/>
</dbReference>
<keyword evidence="4" id="KW-0472">Membrane</keyword>
<keyword evidence="6" id="KW-1185">Reference proteome</keyword>
<keyword evidence="4" id="KW-0812">Transmembrane</keyword>
<evidence type="ECO:0000313" key="5">
    <source>
        <dbReference type="EMBL" id="BDU63112.1"/>
    </source>
</evidence>
<dbReference type="PROSITE" id="PS50293">
    <property type="entry name" value="TPR_REGION"/>
    <property type="match status" value="1"/>
</dbReference>
<feature type="repeat" description="TPR" evidence="3">
    <location>
        <begin position="478"/>
        <end position="511"/>
    </location>
</feature>
<keyword evidence="1" id="KW-0677">Repeat</keyword>
<evidence type="ECO:0000256" key="2">
    <source>
        <dbReference type="ARBA" id="ARBA00022803"/>
    </source>
</evidence>
<dbReference type="SMART" id="SM00671">
    <property type="entry name" value="SEL1"/>
    <property type="match status" value="3"/>
</dbReference>
<organism evidence="5 6">
    <name type="scientific">Candidatus Borrelia fainii</name>
    <dbReference type="NCBI Taxonomy" id="2518322"/>
    <lineage>
        <taxon>Bacteria</taxon>
        <taxon>Pseudomonadati</taxon>
        <taxon>Spirochaetota</taxon>
        <taxon>Spirochaetia</taxon>
        <taxon>Spirochaetales</taxon>
        <taxon>Borreliaceae</taxon>
        <taxon>Borrelia</taxon>
    </lineage>
</organism>
<proteinExistence type="predicted"/>
<feature type="transmembrane region" description="Helical" evidence="4">
    <location>
        <begin position="7"/>
        <end position="29"/>
    </location>
</feature>
<dbReference type="InterPro" id="IPR011990">
    <property type="entry name" value="TPR-like_helical_dom_sf"/>
</dbReference>
<dbReference type="EMBL" id="AP027070">
    <property type="protein sequence ID" value="BDU63112.1"/>
    <property type="molecule type" value="Genomic_DNA"/>
</dbReference>
<evidence type="ECO:0000256" key="1">
    <source>
        <dbReference type="ARBA" id="ARBA00022737"/>
    </source>
</evidence>
<gene>
    <name evidence="5" type="ORF">BOFE_06520</name>
</gene>
<feature type="repeat" description="TPR" evidence="3">
    <location>
        <begin position="680"/>
        <end position="713"/>
    </location>
</feature>
<dbReference type="SUPFAM" id="SSF48452">
    <property type="entry name" value="TPR-like"/>
    <property type="match status" value="1"/>
</dbReference>
<feature type="repeat" description="TPR" evidence="3">
    <location>
        <begin position="444"/>
        <end position="477"/>
    </location>
</feature>
<dbReference type="Proteomes" id="UP001317516">
    <property type="component" value="Chromosome"/>
</dbReference>
<feature type="repeat" description="TPR" evidence="3">
    <location>
        <begin position="614"/>
        <end position="647"/>
    </location>
</feature>
<evidence type="ECO:0000256" key="4">
    <source>
        <dbReference type="SAM" id="Phobius"/>
    </source>
</evidence>
<dbReference type="PANTHER" id="PTHR44858">
    <property type="entry name" value="TETRATRICOPEPTIDE REPEAT PROTEIN 6"/>
    <property type="match status" value="1"/>
</dbReference>
<dbReference type="PROSITE" id="PS50005">
    <property type="entry name" value="TPR"/>
    <property type="match status" value="4"/>
</dbReference>
<dbReference type="PANTHER" id="PTHR44858:SF1">
    <property type="entry name" value="UDP-N-ACETYLGLUCOSAMINE--PEPTIDE N-ACETYLGLUCOSAMINYLTRANSFERASE SPINDLY-RELATED"/>
    <property type="match status" value="1"/>
</dbReference>
<reference evidence="5 6" key="1">
    <citation type="submission" date="2022-11" db="EMBL/GenBank/DDBJ databases">
        <title>Genome sequence of clinical isolate of the human pathogenic Borrelia fainii.</title>
        <authorList>
            <person name="Itokawa K."/>
            <person name="Sato K."/>
            <person name="Qiu Y."/>
        </authorList>
    </citation>
    <scope>NUCLEOTIDE SEQUENCE [LARGE SCALE GENOMIC DNA]</scope>
    <source>
        <strain evidence="5 6">Qtaro</strain>
    </source>
</reference>
<dbReference type="Pfam" id="PF13181">
    <property type="entry name" value="TPR_8"/>
    <property type="match status" value="2"/>
</dbReference>
<dbReference type="Pfam" id="PF00515">
    <property type="entry name" value="TPR_1"/>
    <property type="match status" value="2"/>
</dbReference>
<evidence type="ECO:0008006" key="7">
    <source>
        <dbReference type="Google" id="ProtNLM"/>
    </source>
</evidence>
<dbReference type="Gene3D" id="1.25.40.10">
    <property type="entry name" value="Tetratricopeptide repeat domain"/>
    <property type="match status" value="3"/>
</dbReference>
<dbReference type="RefSeq" id="WP_281861728.1">
    <property type="nucleotide sequence ID" value="NZ_AP027070.1"/>
</dbReference>
<evidence type="ECO:0000313" key="6">
    <source>
        <dbReference type="Proteomes" id="UP001317516"/>
    </source>
</evidence>
<keyword evidence="2 3" id="KW-0802">TPR repeat</keyword>
<protein>
    <recommendedName>
        <fullName evidence="7">UDP-N-acetylglucosamine--peptide N-acetylglucosaminyltransferase SPINDLY</fullName>
    </recommendedName>
</protein>
<dbReference type="SUPFAM" id="SSF81901">
    <property type="entry name" value="HCP-like"/>
    <property type="match status" value="1"/>
</dbReference>
<name>A0ABM8DKK3_9SPIR</name>
<dbReference type="InterPro" id="IPR006597">
    <property type="entry name" value="Sel1-like"/>
</dbReference>